<evidence type="ECO:0000259" key="6">
    <source>
        <dbReference type="Pfam" id="PF13193"/>
    </source>
</evidence>
<evidence type="ECO:0000256" key="3">
    <source>
        <dbReference type="ARBA" id="ARBA00022741"/>
    </source>
</evidence>
<comment type="similarity">
    <text evidence="1">Belongs to the ATP-dependent AMP-binding enzyme family.</text>
</comment>
<evidence type="ECO:0000256" key="2">
    <source>
        <dbReference type="ARBA" id="ARBA00022598"/>
    </source>
</evidence>
<dbReference type="InterPro" id="IPR020845">
    <property type="entry name" value="AMP-binding_CS"/>
</dbReference>
<dbReference type="CDD" id="cd05926">
    <property type="entry name" value="FACL_fum10p_like"/>
    <property type="match status" value="1"/>
</dbReference>
<evidence type="ECO:0008006" key="9">
    <source>
        <dbReference type="Google" id="ProtNLM"/>
    </source>
</evidence>
<dbReference type="OrthoDB" id="3633556at2759"/>
<dbReference type="GO" id="GO:0005524">
    <property type="term" value="F:ATP binding"/>
    <property type="evidence" value="ECO:0007669"/>
    <property type="project" value="UniProtKB-KW"/>
</dbReference>
<accession>A0A9W8E909</accession>
<keyword evidence="3" id="KW-0547">Nucleotide-binding</keyword>
<protein>
    <recommendedName>
        <fullName evidence="9">Peroxisomal-coenzyme A synthetase</fullName>
    </recommendedName>
</protein>
<sequence length="537" mass="58644">MSATLTEVFRRASPSYEAVVTTAPHKVSLTYQRLERVVKVFQAKLWVQHLRPGDTVAYILPNSLEGVVAFLGITLFRCTAAPLNAALAEDEFIFYLQDSGAKVLLVPAGTDHQHPALKAARCCLGCAIWEVEWNLTQAHVQVTPFWNHHILERQLGPSNSHKYGYSMSHTEPTGQFACQPDPEDIALLLHTSGTTGKPKAVPLTHANLVQSMRNIAATYQFTPADRGYLVMPLFHVHGLVAGLLAPLFSGSTVIVPPKFSASHFWSDIIAHRCTWYSAVPTIHQILLRRPAPSKDGGHCLRFIRSCSSALAPSVHEQLEKTFGVPVLEAYAMTEAAHQMTSNPLPPAARKAGSVGLPQGVEVSIRDDGGQRVAGQGQGEVCVRGHNVTHGYLNNPHANATSFYTGGWFRTGDQGFLDSDGYLVITGRIKELINRGGEKISPLEVDATLLRHPKVADGVSFAVPDPIYGQEVHAAVVPRANCALTEQEVQVYCRKSLAAFKTPKKVYIVQDFPRTATGKVQRRIVAAHFGKQPTKAKL</sequence>
<dbReference type="InterPro" id="IPR000873">
    <property type="entry name" value="AMP-dep_synth/lig_dom"/>
</dbReference>
<dbReference type="InterPro" id="IPR045310">
    <property type="entry name" value="Pcs60-like"/>
</dbReference>
<dbReference type="Pfam" id="PF00501">
    <property type="entry name" value="AMP-binding"/>
    <property type="match status" value="1"/>
</dbReference>
<dbReference type="AlphaFoldDB" id="A0A9W8E909"/>
<dbReference type="PROSITE" id="PS00455">
    <property type="entry name" value="AMP_BINDING"/>
    <property type="match status" value="1"/>
</dbReference>
<evidence type="ECO:0000256" key="1">
    <source>
        <dbReference type="ARBA" id="ARBA00006432"/>
    </source>
</evidence>
<dbReference type="EMBL" id="JANBQB010000204">
    <property type="protein sequence ID" value="KAJ1979737.1"/>
    <property type="molecule type" value="Genomic_DNA"/>
</dbReference>
<name>A0A9W8E909_9FUNG</name>
<keyword evidence="2" id="KW-0436">Ligase</keyword>
<feature type="domain" description="AMP-binding enzyme C-terminal" evidence="6">
    <location>
        <begin position="443"/>
        <end position="518"/>
    </location>
</feature>
<feature type="domain" description="AMP-dependent synthetase/ligase" evidence="5">
    <location>
        <begin position="13"/>
        <end position="392"/>
    </location>
</feature>
<dbReference type="GO" id="GO:0006631">
    <property type="term" value="P:fatty acid metabolic process"/>
    <property type="evidence" value="ECO:0007669"/>
    <property type="project" value="TreeGrafter"/>
</dbReference>
<dbReference type="PANTHER" id="PTHR43201">
    <property type="entry name" value="ACYL-COA SYNTHETASE"/>
    <property type="match status" value="1"/>
</dbReference>
<dbReference type="InterPro" id="IPR045851">
    <property type="entry name" value="AMP-bd_C_sf"/>
</dbReference>
<evidence type="ECO:0000313" key="8">
    <source>
        <dbReference type="Proteomes" id="UP001151582"/>
    </source>
</evidence>
<keyword evidence="8" id="KW-1185">Reference proteome</keyword>
<dbReference type="Gene3D" id="3.30.300.30">
    <property type="match status" value="1"/>
</dbReference>
<reference evidence="7" key="1">
    <citation type="submission" date="2022-07" db="EMBL/GenBank/DDBJ databases">
        <title>Phylogenomic reconstructions and comparative analyses of Kickxellomycotina fungi.</title>
        <authorList>
            <person name="Reynolds N.K."/>
            <person name="Stajich J.E."/>
            <person name="Barry K."/>
            <person name="Grigoriev I.V."/>
            <person name="Crous P."/>
            <person name="Smith M.E."/>
        </authorList>
    </citation>
    <scope>NUCLEOTIDE SEQUENCE</scope>
    <source>
        <strain evidence="7">RSA 567</strain>
    </source>
</reference>
<evidence type="ECO:0000313" key="7">
    <source>
        <dbReference type="EMBL" id="KAJ1979737.1"/>
    </source>
</evidence>
<keyword evidence="4" id="KW-0067">ATP-binding</keyword>
<dbReference type="Gene3D" id="3.40.50.12780">
    <property type="entry name" value="N-terminal domain of ligase-like"/>
    <property type="match status" value="1"/>
</dbReference>
<comment type="caution">
    <text evidence="7">The sequence shown here is derived from an EMBL/GenBank/DDBJ whole genome shotgun (WGS) entry which is preliminary data.</text>
</comment>
<proteinExistence type="inferred from homology"/>
<dbReference type="Pfam" id="PF13193">
    <property type="entry name" value="AMP-binding_C"/>
    <property type="match status" value="1"/>
</dbReference>
<dbReference type="InterPro" id="IPR042099">
    <property type="entry name" value="ANL_N_sf"/>
</dbReference>
<evidence type="ECO:0000259" key="5">
    <source>
        <dbReference type="Pfam" id="PF00501"/>
    </source>
</evidence>
<dbReference type="GO" id="GO:0031956">
    <property type="term" value="F:medium-chain fatty acid-CoA ligase activity"/>
    <property type="evidence" value="ECO:0007669"/>
    <property type="project" value="TreeGrafter"/>
</dbReference>
<evidence type="ECO:0000256" key="4">
    <source>
        <dbReference type="ARBA" id="ARBA00022840"/>
    </source>
</evidence>
<dbReference type="PANTHER" id="PTHR43201:SF5">
    <property type="entry name" value="MEDIUM-CHAIN ACYL-COA LIGASE ACSF2, MITOCHONDRIAL"/>
    <property type="match status" value="1"/>
</dbReference>
<gene>
    <name evidence="7" type="ORF">H4R34_002717</name>
</gene>
<organism evidence="7 8">
    <name type="scientific">Dimargaris verticillata</name>
    <dbReference type="NCBI Taxonomy" id="2761393"/>
    <lineage>
        <taxon>Eukaryota</taxon>
        <taxon>Fungi</taxon>
        <taxon>Fungi incertae sedis</taxon>
        <taxon>Zoopagomycota</taxon>
        <taxon>Kickxellomycotina</taxon>
        <taxon>Dimargaritomycetes</taxon>
        <taxon>Dimargaritales</taxon>
        <taxon>Dimargaritaceae</taxon>
        <taxon>Dimargaris</taxon>
    </lineage>
</organism>
<dbReference type="SUPFAM" id="SSF56801">
    <property type="entry name" value="Acetyl-CoA synthetase-like"/>
    <property type="match status" value="1"/>
</dbReference>
<dbReference type="Proteomes" id="UP001151582">
    <property type="component" value="Unassembled WGS sequence"/>
</dbReference>
<dbReference type="InterPro" id="IPR025110">
    <property type="entry name" value="AMP-bd_C"/>
</dbReference>